<dbReference type="Proteomes" id="UP001341840">
    <property type="component" value="Unassembled WGS sequence"/>
</dbReference>
<evidence type="ECO:0000256" key="5">
    <source>
        <dbReference type="ARBA" id="ARBA00022801"/>
    </source>
</evidence>
<dbReference type="InterPro" id="IPR019400">
    <property type="entry name" value="Peptidase_C65_otubain"/>
</dbReference>
<evidence type="ECO:0000313" key="7">
    <source>
        <dbReference type="EMBL" id="MED6162668.1"/>
    </source>
</evidence>
<sequence>MKRLRYAVQYKLARRVRFDSLQLQNSLRIWEFRDSRCSLFCLLSLTLSHSHSLILVQQQQQQDLLIEISLLLCKLRKSRELVQEVKMQNKEAVLEDGQAAHATETHDWDNFVDDDIMQQKSAIHAEEAKKVPFLGDKEPISSLAAEYQSGSPILLEKIKVLDEQYAAIRRTRGDGNCFFRGFMFSYLEHILVSQDQAEVDRIQANIEKSRNALQSLGYADLTFEDFFA</sequence>
<dbReference type="InterPro" id="IPR042467">
    <property type="entry name" value="Peptidase_C65_otubain_sub2"/>
</dbReference>
<dbReference type="EC" id="3.4.19.12" evidence="2"/>
<evidence type="ECO:0000256" key="3">
    <source>
        <dbReference type="ARBA" id="ARBA00022670"/>
    </source>
</evidence>
<comment type="catalytic activity">
    <reaction evidence="1">
        <text>Thiol-dependent hydrolysis of ester, thioester, amide, peptide and isopeptide bonds formed by the C-terminal Gly of ubiquitin (a 76-residue protein attached to proteins as an intracellular targeting signal).</text>
        <dbReference type="EC" id="3.4.19.12"/>
    </reaction>
</comment>
<comment type="caution">
    <text evidence="7">The sequence shown here is derived from an EMBL/GenBank/DDBJ whole genome shotgun (WGS) entry which is preliminary data.</text>
</comment>
<evidence type="ECO:0000256" key="6">
    <source>
        <dbReference type="ARBA" id="ARBA00022807"/>
    </source>
</evidence>
<dbReference type="InterPro" id="IPR038765">
    <property type="entry name" value="Papain-like_cys_pep_sf"/>
</dbReference>
<evidence type="ECO:0000313" key="8">
    <source>
        <dbReference type="Proteomes" id="UP001341840"/>
    </source>
</evidence>
<dbReference type="Gene3D" id="1.20.1300.20">
    <property type="entry name" value="Peptidase C65 Otubain, subdomain 2"/>
    <property type="match status" value="1"/>
</dbReference>
<keyword evidence="5" id="KW-0378">Hydrolase</keyword>
<evidence type="ECO:0000256" key="4">
    <source>
        <dbReference type="ARBA" id="ARBA00022786"/>
    </source>
</evidence>
<keyword evidence="8" id="KW-1185">Reference proteome</keyword>
<dbReference type="PANTHER" id="PTHR12931">
    <property type="entry name" value="UBIQUITIN THIOLESTERASE PROTEIN OTUB"/>
    <property type="match status" value="1"/>
</dbReference>
<dbReference type="PANTHER" id="PTHR12931:SF15">
    <property type="entry name" value="UBIQUITIN THIOESTERASE OTUBAIN-LIKE"/>
    <property type="match status" value="1"/>
</dbReference>
<keyword evidence="4" id="KW-0833">Ubl conjugation pathway</keyword>
<keyword evidence="6" id="KW-0788">Thiol protease</keyword>
<evidence type="ECO:0000256" key="2">
    <source>
        <dbReference type="ARBA" id="ARBA00012759"/>
    </source>
</evidence>
<dbReference type="Pfam" id="PF10275">
    <property type="entry name" value="Peptidase_C65"/>
    <property type="match status" value="1"/>
</dbReference>
<name>A0ABU6URK9_9FABA</name>
<dbReference type="SUPFAM" id="SSF54001">
    <property type="entry name" value="Cysteine proteinases"/>
    <property type="match status" value="1"/>
</dbReference>
<evidence type="ECO:0000256" key="1">
    <source>
        <dbReference type="ARBA" id="ARBA00000707"/>
    </source>
</evidence>
<accession>A0ABU6URK9</accession>
<keyword evidence="3" id="KW-0645">Protease</keyword>
<feature type="non-terminal residue" evidence="7">
    <location>
        <position position="228"/>
    </location>
</feature>
<dbReference type="InterPro" id="IPR042468">
    <property type="entry name" value="Peptidase_C65_otubain_sub1"/>
</dbReference>
<dbReference type="EMBL" id="JASCZI010121696">
    <property type="protein sequence ID" value="MED6162668.1"/>
    <property type="molecule type" value="Genomic_DNA"/>
</dbReference>
<organism evidence="7 8">
    <name type="scientific">Stylosanthes scabra</name>
    <dbReference type="NCBI Taxonomy" id="79078"/>
    <lineage>
        <taxon>Eukaryota</taxon>
        <taxon>Viridiplantae</taxon>
        <taxon>Streptophyta</taxon>
        <taxon>Embryophyta</taxon>
        <taxon>Tracheophyta</taxon>
        <taxon>Spermatophyta</taxon>
        <taxon>Magnoliopsida</taxon>
        <taxon>eudicotyledons</taxon>
        <taxon>Gunneridae</taxon>
        <taxon>Pentapetalae</taxon>
        <taxon>rosids</taxon>
        <taxon>fabids</taxon>
        <taxon>Fabales</taxon>
        <taxon>Fabaceae</taxon>
        <taxon>Papilionoideae</taxon>
        <taxon>50 kb inversion clade</taxon>
        <taxon>dalbergioids sensu lato</taxon>
        <taxon>Dalbergieae</taxon>
        <taxon>Pterocarpus clade</taxon>
        <taxon>Stylosanthes</taxon>
    </lineage>
</organism>
<reference evidence="7 8" key="1">
    <citation type="journal article" date="2023" name="Plants (Basel)">
        <title>Bridging the Gap: Combining Genomics and Transcriptomics Approaches to Understand Stylosanthes scabra, an Orphan Legume from the Brazilian Caatinga.</title>
        <authorList>
            <person name="Ferreira-Neto J.R.C."/>
            <person name="da Silva M.D."/>
            <person name="Binneck E."/>
            <person name="de Melo N.F."/>
            <person name="da Silva R.H."/>
            <person name="de Melo A.L.T.M."/>
            <person name="Pandolfi V."/>
            <person name="Bustamante F.O."/>
            <person name="Brasileiro-Vidal A.C."/>
            <person name="Benko-Iseppon A.M."/>
        </authorList>
    </citation>
    <scope>NUCLEOTIDE SEQUENCE [LARGE SCALE GENOMIC DNA]</scope>
    <source>
        <tissue evidence="7">Leaves</tissue>
    </source>
</reference>
<protein>
    <recommendedName>
        <fullName evidence="2">ubiquitinyl hydrolase 1</fullName>
        <ecNumber evidence="2">3.4.19.12</ecNumber>
    </recommendedName>
</protein>
<proteinExistence type="predicted"/>
<dbReference type="Gene3D" id="3.30.200.60">
    <property type="entry name" value="Peptidase C65 Otubain, subdomain 1"/>
    <property type="match status" value="1"/>
</dbReference>
<gene>
    <name evidence="7" type="ORF">PIB30_072728</name>
</gene>